<gene>
    <name evidence="4" type="ORF">LTR24_000270</name>
</gene>
<dbReference type="SMART" id="SM00212">
    <property type="entry name" value="UBCc"/>
    <property type="match status" value="1"/>
</dbReference>
<dbReference type="SUPFAM" id="SSF54495">
    <property type="entry name" value="UBC-like"/>
    <property type="match status" value="1"/>
</dbReference>
<dbReference type="CDD" id="cd23812">
    <property type="entry name" value="UBCc_ScPEX4-like"/>
    <property type="match status" value="1"/>
</dbReference>
<feature type="domain" description="UBC core" evidence="3">
    <location>
        <begin position="24"/>
        <end position="177"/>
    </location>
</feature>
<comment type="caution">
    <text evidence="4">The sequence shown here is derived from an EMBL/GenBank/DDBJ whole genome shotgun (WGS) entry which is preliminary data.</text>
</comment>
<dbReference type="PANTHER" id="PTHR24067">
    <property type="entry name" value="UBIQUITIN-CONJUGATING ENZYME E2"/>
    <property type="match status" value="1"/>
</dbReference>
<feature type="region of interest" description="Disordered" evidence="2">
    <location>
        <begin position="1"/>
        <end position="28"/>
    </location>
</feature>
<evidence type="ECO:0000313" key="5">
    <source>
        <dbReference type="Proteomes" id="UP001345013"/>
    </source>
</evidence>
<evidence type="ECO:0000256" key="2">
    <source>
        <dbReference type="SAM" id="MobiDB-lite"/>
    </source>
</evidence>
<proteinExistence type="predicted"/>
<evidence type="ECO:0000313" key="4">
    <source>
        <dbReference type="EMBL" id="KAK5102360.1"/>
    </source>
</evidence>
<name>A0ABR0KQW2_9EURO</name>
<dbReference type="Gene3D" id="3.10.110.10">
    <property type="entry name" value="Ubiquitin Conjugating Enzyme"/>
    <property type="match status" value="1"/>
</dbReference>
<dbReference type="EMBL" id="JAVRRG010000002">
    <property type="protein sequence ID" value="KAK5102360.1"/>
    <property type="molecule type" value="Genomic_DNA"/>
</dbReference>
<dbReference type="InterPro" id="IPR016135">
    <property type="entry name" value="UBQ-conjugating_enzyme/RWD"/>
</dbReference>
<organism evidence="4 5">
    <name type="scientific">Lithohypha guttulata</name>
    <dbReference type="NCBI Taxonomy" id="1690604"/>
    <lineage>
        <taxon>Eukaryota</taxon>
        <taxon>Fungi</taxon>
        <taxon>Dikarya</taxon>
        <taxon>Ascomycota</taxon>
        <taxon>Pezizomycotina</taxon>
        <taxon>Eurotiomycetes</taxon>
        <taxon>Chaetothyriomycetidae</taxon>
        <taxon>Chaetothyriales</taxon>
        <taxon>Trichomeriaceae</taxon>
        <taxon>Lithohypha</taxon>
    </lineage>
</organism>
<feature type="compositionally biased region" description="Low complexity" evidence="2">
    <location>
        <begin position="1"/>
        <end position="24"/>
    </location>
</feature>
<keyword evidence="1" id="KW-0833">Ubl conjugation pathway</keyword>
<dbReference type="Proteomes" id="UP001345013">
    <property type="component" value="Unassembled WGS sequence"/>
</dbReference>
<keyword evidence="5" id="KW-1185">Reference proteome</keyword>
<dbReference type="InterPro" id="IPR000608">
    <property type="entry name" value="UBC"/>
</dbReference>
<protein>
    <recommendedName>
        <fullName evidence="3">UBC core domain-containing protein</fullName>
    </recommendedName>
</protein>
<evidence type="ECO:0000259" key="3">
    <source>
        <dbReference type="PROSITE" id="PS50127"/>
    </source>
</evidence>
<evidence type="ECO:0000256" key="1">
    <source>
        <dbReference type="ARBA" id="ARBA00022786"/>
    </source>
</evidence>
<sequence>MSNSRTSSRASGTGGSRTSKSSQSPLKRLTNEIADLRTTPNDSVLHLGPSTDSDLYHWEAVLKGPRDQSSPYAGGLWLLTLSILSNYPLSPPTVKFVTPICHANVHFQTGEICLTLLTSEHWAPSYTLSSVMSAIQQLLSDPGLDSPLNVDVANLMREDDAVGWESLVRYWTAERRWQGEGSAGWITERKPGTGGHFAHLRVTDVLMLSI</sequence>
<dbReference type="Pfam" id="PF00179">
    <property type="entry name" value="UQ_con"/>
    <property type="match status" value="1"/>
</dbReference>
<reference evidence="4 5" key="1">
    <citation type="submission" date="2023-08" db="EMBL/GenBank/DDBJ databases">
        <title>Black Yeasts Isolated from many extreme environments.</title>
        <authorList>
            <person name="Coleine C."/>
            <person name="Stajich J.E."/>
            <person name="Selbmann L."/>
        </authorList>
    </citation>
    <scope>NUCLEOTIDE SEQUENCE [LARGE SCALE GENOMIC DNA]</scope>
    <source>
        <strain evidence="4 5">CCFEE 5885</strain>
    </source>
</reference>
<accession>A0ABR0KQW2</accession>
<dbReference type="InterPro" id="IPR050113">
    <property type="entry name" value="Ub_conjugating_enzyme"/>
</dbReference>
<dbReference type="PROSITE" id="PS50127">
    <property type="entry name" value="UBC_2"/>
    <property type="match status" value="1"/>
</dbReference>